<accession>A0A927HB67</accession>
<evidence type="ECO:0000256" key="4">
    <source>
        <dbReference type="PROSITE-ProRule" id="PRU10055"/>
    </source>
</evidence>
<comment type="similarity">
    <text evidence="1 5">Belongs to the glycosyl hydrolase 1 family.</text>
</comment>
<dbReference type="PANTHER" id="PTHR10353:SF139">
    <property type="entry name" value="6-PHOSPHO-BETA-GLUCOSIDASE GMUD"/>
    <property type="match status" value="1"/>
</dbReference>
<evidence type="ECO:0000256" key="3">
    <source>
        <dbReference type="ARBA" id="ARBA00023295"/>
    </source>
</evidence>
<dbReference type="PANTHER" id="PTHR10353">
    <property type="entry name" value="GLYCOSYL HYDROLASE"/>
    <property type="match status" value="1"/>
</dbReference>
<evidence type="ECO:0000256" key="2">
    <source>
        <dbReference type="ARBA" id="ARBA00022801"/>
    </source>
</evidence>
<dbReference type="InterPro" id="IPR018120">
    <property type="entry name" value="Glyco_hydro_1_AS"/>
</dbReference>
<dbReference type="EMBL" id="JACXSI010000015">
    <property type="protein sequence ID" value="MBD3108277.1"/>
    <property type="molecule type" value="Genomic_DNA"/>
</dbReference>
<keyword evidence="2 6" id="KW-0378">Hydrolase</keyword>
<dbReference type="Proteomes" id="UP000602076">
    <property type="component" value="Unassembled WGS sequence"/>
</dbReference>
<dbReference type="PRINTS" id="PR00131">
    <property type="entry name" value="GLHYDRLASE1"/>
</dbReference>
<proteinExistence type="inferred from homology"/>
<reference evidence="6" key="1">
    <citation type="submission" date="2020-09" db="EMBL/GenBank/DDBJ databases">
        <title>Bacillus faecalis sp. nov., a moderately halophilic bacterium isolated from cow faeces.</title>
        <authorList>
            <person name="Jiang L."/>
            <person name="Lee J."/>
        </authorList>
    </citation>
    <scope>NUCLEOTIDE SEQUENCE</scope>
    <source>
        <strain evidence="6">AGMB 02131</strain>
    </source>
</reference>
<dbReference type="PROSITE" id="PS00572">
    <property type="entry name" value="GLYCOSYL_HYDROL_F1_1"/>
    <property type="match status" value="1"/>
</dbReference>
<dbReference type="FunFam" id="3.20.20.80:FF:000004">
    <property type="entry name" value="Beta-glucosidase 6-phospho-beta-glucosidase"/>
    <property type="match status" value="1"/>
</dbReference>
<evidence type="ECO:0000256" key="5">
    <source>
        <dbReference type="RuleBase" id="RU003690"/>
    </source>
</evidence>
<dbReference type="Gene3D" id="3.20.20.80">
    <property type="entry name" value="Glycosidases"/>
    <property type="match status" value="1"/>
</dbReference>
<dbReference type="SUPFAM" id="SSF51445">
    <property type="entry name" value="(Trans)glycosidases"/>
    <property type="match status" value="1"/>
</dbReference>
<feature type="active site" description="Nucleophile" evidence="4">
    <location>
        <position position="387"/>
    </location>
</feature>
<dbReference type="Pfam" id="PF00232">
    <property type="entry name" value="Glyco_hydro_1"/>
    <property type="match status" value="1"/>
</dbReference>
<gene>
    <name evidence="6" type="ORF">IEO70_07855</name>
</gene>
<sequence>MYEKEQLIVITAERTKLEAEAATITYRFPENFWWGSAASATQTEGAADVDGKGKNIWDHWFELEPNRFFNGVGPEKTSQFYTKYKEDIALMKELGHNSFRMSISWSRMFPNGTGEVNQKAIEFYNNVIDELIANGIEPFVGLFHFDMPMAMQEIGGWANREVVDAYERYATFCFETFGDRVKKWFTHNEPVVPVEGGYLYDFHYPNEVDFKKAVQVGYNTIISNAKAVAAYRRLNQDGQIGIVLNLTPSYPRSQNPADVKASVICDAIFNRSFLDPTVKGEFPQELVDILREYDFLPEMEEGDIELVKNNTVDLLGVNYYQPRRVKAKANMPNPDAPFMPENFFDYYEMPGRKMNPHRGWEIYEKGVYDIFTNLRENYGNIACYISENGMGVEGEERFRNEDGMIEDDYRIEFIQGHLKWIHKAIQEGANVKGYHLWTFMDNWSWTNAYKNRYGFVSVNLDKDGERTVKKSGYWIKEVAKNNGF</sequence>
<keyword evidence="3" id="KW-0326">Glycosidase</keyword>
<dbReference type="InterPro" id="IPR017853">
    <property type="entry name" value="GH"/>
</dbReference>
<evidence type="ECO:0000313" key="6">
    <source>
        <dbReference type="EMBL" id="MBD3108277.1"/>
    </source>
</evidence>
<dbReference type="AlphaFoldDB" id="A0A927HB67"/>
<protein>
    <submittedName>
        <fullName evidence="6">Glycoside hydrolase family 1 protein</fullName>
    </submittedName>
</protein>
<evidence type="ECO:0000256" key="1">
    <source>
        <dbReference type="ARBA" id="ARBA00010838"/>
    </source>
</evidence>
<dbReference type="InterPro" id="IPR001360">
    <property type="entry name" value="Glyco_hydro_1"/>
</dbReference>
<organism evidence="6 7">
    <name type="scientific">Peribacillus faecalis</name>
    <dbReference type="NCBI Taxonomy" id="2772559"/>
    <lineage>
        <taxon>Bacteria</taxon>
        <taxon>Bacillati</taxon>
        <taxon>Bacillota</taxon>
        <taxon>Bacilli</taxon>
        <taxon>Bacillales</taxon>
        <taxon>Bacillaceae</taxon>
        <taxon>Peribacillus</taxon>
    </lineage>
</organism>
<dbReference type="GO" id="GO:0005829">
    <property type="term" value="C:cytosol"/>
    <property type="evidence" value="ECO:0007669"/>
    <property type="project" value="TreeGrafter"/>
</dbReference>
<evidence type="ECO:0000313" key="7">
    <source>
        <dbReference type="Proteomes" id="UP000602076"/>
    </source>
</evidence>
<dbReference type="GO" id="GO:0008422">
    <property type="term" value="F:beta-glucosidase activity"/>
    <property type="evidence" value="ECO:0007669"/>
    <property type="project" value="TreeGrafter"/>
</dbReference>
<comment type="caution">
    <text evidence="6">The sequence shown here is derived from an EMBL/GenBank/DDBJ whole genome shotgun (WGS) entry which is preliminary data.</text>
</comment>
<dbReference type="GO" id="GO:0016052">
    <property type="term" value="P:carbohydrate catabolic process"/>
    <property type="evidence" value="ECO:0007669"/>
    <property type="project" value="TreeGrafter"/>
</dbReference>
<name>A0A927HB67_9BACI</name>
<keyword evidence="7" id="KW-1185">Reference proteome</keyword>